<dbReference type="AlphaFoldDB" id="A0A1I0WUN4"/>
<reference evidence="1 2" key="1">
    <citation type="submission" date="2016-10" db="EMBL/GenBank/DDBJ databases">
        <authorList>
            <person name="de Groot N.N."/>
        </authorList>
    </citation>
    <scope>NUCLEOTIDE SEQUENCE [LARGE SCALE GENOMIC DNA]</scope>
    <source>
        <strain evidence="1 2">CGMCC 1.3702</strain>
    </source>
</reference>
<dbReference type="EMBL" id="FOJW01000003">
    <property type="protein sequence ID" value="SFA91860.1"/>
    <property type="molecule type" value="Genomic_DNA"/>
</dbReference>
<evidence type="ECO:0000313" key="1">
    <source>
        <dbReference type="EMBL" id="SFA91860.1"/>
    </source>
</evidence>
<sequence length="105" mass="12372">MKKKFYINLGTQEISQIEYDNNNEFVIYATEDEVRLLRQRLDGMHTSDIHAFFRAHVPIMPYHNDKSNDDYDTGITDAFQMIYELGNEETKKHIENMGVLGDNHM</sequence>
<protein>
    <recommendedName>
        <fullName evidence="3">Hydrolase</fullName>
    </recommendedName>
</protein>
<keyword evidence="2" id="KW-1185">Reference proteome</keyword>
<dbReference type="STRING" id="237679.SAMN04488072_103262"/>
<gene>
    <name evidence="1" type="ORF">SAMN04488072_103262</name>
</gene>
<dbReference type="RefSeq" id="WP_342028015.1">
    <property type="nucleotide sequence ID" value="NZ_FOJW01000003.1"/>
</dbReference>
<proteinExistence type="predicted"/>
<name>A0A1I0WUN4_9BACI</name>
<evidence type="ECO:0000313" key="2">
    <source>
        <dbReference type="Proteomes" id="UP000198642"/>
    </source>
</evidence>
<dbReference type="Proteomes" id="UP000198642">
    <property type="component" value="Unassembled WGS sequence"/>
</dbReference>
<organism evidence="1 2">
    <name type="scientific">Lentibacillus halodurans</name>
    <dbReference type="NCBI Taxonomy" id="237679"/>
    <lineage>
        <taxon>Bacteria</taxon>
        <taxon>Bacillati</taxon>
        <taxon>Bacillota</taxon>
        <taxon>Bacilli</taxon>
        <taxon>Bacillales</taxon>
        <taxon>Bacillaceae</taxon>
        <taxon>Lentibacillus</taxon>
    </lineage>
</organism>
<accession>A0A1I0WUN4</accession>
<evidence type="ECO:0008006" key="3">
    <source>
        <dbReference type="Google" id="ProtNLM"/>
    </source>
</evidence>